<evidence type="ECO:0000259" key="1">
    <source>
        <dbReference type="PROSITE" id="PS51671"/>
    </source>
</evidence>
<gene>
    <name evidence="2" type="ORF">LDC_0077</name>
</gene>
<organism evidence="2">
    <name type="scientific">sediment metagenome</name>
    <dbReference type="NCBI Taxonomy" id="749907"/>
    <lineage>
        <taxon>unclassified sequences</taxon>
        <taxon>metagenomes</taxon>
        <taxon>ecological metagenomes</taxon>
    </lineage>
</organism>
<dbReference type="PROSITE" id="PS51671">
    <property type="entry name" value="ACT"/>
    <property type="match status" value="1"/>
</dbReference>
<dbReference type="EMBL" id="ADZX01000005">
    <property type="protein sequence ID" value="EFK97866.1"/>
    <property type="molecule type" value="Genomic_DNA"/>
</dbReference>
<dbReference type="InterPro" id="IPR002912">
    <property type="entry name" value="ACT_dom"/>
</dbReference>
<dbReference type="SUPFAM" id="SSF55021">
    <property type="entry name" value="ACT-like"/>
    <property type="match status" value="2"/>
</dbReference>
<protein>
    <submittedName>
        <fullName evidence="2">ACT domain containing protein</fullName>
    </submittedName>
</protein>
<dbReference type="PANTHER" id="PTHR40099">
    <property type="entry name" value="ACETOLACTATE SYNTHASE, SMALL SUBUNIT"/>
    <property type="match status" value="1"/>
</dbReference>
<feature type="domain" description="ACT" evidence="1">
    <location>
        <begin position="70"/>
        <end position="142"/>
    </location>
</feature>
<reference evidence="2" key="1">
    <citation type="submission" date="2010-07" db="EMBL/GenBank/DDBJ databases">
        <authorList>
            <consortium name="CONSOLIDER consortium CSD2007-00005"/>
            <person name="Guazzaroni M.-E."/>
            <person name="Richter M."/>
            <person name="Garcia-Salamanca A."/>
            <person name="Yarza P."/>
            <person name="Ferrer M."/>
        </authorList>
    </citation>
    <scope>NUCLEOTIDE SEQUENCE</scope>
</reference>
<reference evidence="2" key="2">
    <citation type="journal article" date="2011" name="Microb. Ecol.">
        <title>Taxonomic and Functional Metagenomic Profiling of the Microbial Community in the Anoxic Sediment of a Sub-saline Shallow Lake (Laguna de Carrizo, Central Spain).</title>
        <authorList>
            <person name="Ferrer M."/>
            <person name="Guazzaroni M.E."/>
            <person name="Richter M."/>
            <person name="Garcia-Salamanca A."/>
            <person name="Yarza P."/>
            <person name="Suarez-Suarez A."/>
            <person name="Solano J."/>
            <person name="Alcaide M."/>
            <person name="van Dillewijn P."/>
            <person name="Molina-Henares M.A."/>
            <person name="Lopez-Cortes N."/>
            <person name="Al-Ramahi Y."/>
            <person name="Guerrero C."/>
            <person name="Acosta A."/>
            <person name="de Eugenio L.I."/>
            <person name="Martinez V."/>
            <person name="Marques S."/>
            <person name="Rojo F."/>
            <person name="Santero E."/>
            <person name="Genilloud O."/>
            <person name="Perez-Perez J."/>
            <person name="Rossello-Mora R."/>
            <person name="Ramos J.L."/>
        </authorList>
    </citation>
    <scope>NUCLEOTIDE SEQUENCE</scope>
</reference>
<dbReference type="InterPro" id="IPR045739">
    <property type="entry name" value="ACT_dom_pair"/>
</dbReference>
<dbReference type="Pfam" id="PF19571">
    <property type="entry name" value="ACT_8"/>
    <property type="match status" value="1"/>
</dbReference>
<dbReference type="InterPro" id="IPR045865">
    <property type="entry name" value="ACT-like_dom_sf"/>
</dbReference>
<evidence type="ECO:0000313" key="2">
    <source>
        <dbReference type="EMBL" id="EFK97866.1"/>
    </source>
</evidence>
<sequence>MAKQLNVFLDNRPGRLNNLTEVLFKEKINIRAITLQDRQEFGLIKLLVDNPQKACASLKEKGFACAIKDIIAILMDDTPGGLNKLTEILSKNSVNIVDAYGFVIESSKQAVFCLEIKDPEKTKEILKKEGIKFFSDQELYEL</sequence>
<dbReference type="Gene3D" id="3.30.2130.10">
    <property type="entry name" value="VC0802-like"/>
    <property type="match status" value="1"/>
</dbReference>
<proteinExistence type="predicted"/>
<accession>D9PEZ9</accession>
<dbReference type="PANTHER" id="PTHR40099:SF1">
    <property type="entry name" value="ACETOLACTATE SYNTHASE, SMALL SUBUNIT"/>
    <property type="match status" value="1"/>
</dbReference>
<dbReference type="AlphaFoldDB" id="D9PEZ9"/>
<comment type="caution">
    <text evidence="2">The sequence shown here is derived from an EMBL/GenBank/DDBJ whole genome shotgun (WGS) entry which is preliminary data.</text>
</comment>
<name>D9PEZ9_9ZZZZ</name>